<evidence type="ECO:0000256" key="1">
    <source>
        <dbReference type="ARBA" id="ARBA00004571"/>
    </source>
</evidence>
<sequence>MKLFTSYIRELFAQFKLKSNTVVTRKPSLVMNVLMPSAQRFFIPLCNGMMQGVEPLSTTGCIQKINKKTTCNSRVTGKWALRRFKGVFWWFFTTKICIKKWGEFRCRYLFSSQNAAYETIRIGRRLRVLKPYTVYLITLKILFCVCLAHARQSSSPEAAHGVAFQDVLLKGKVLSADGEPLPGATAAIKNTEIRVLTDANGAFTIKGHKREGVLIISYLGYAIKEISFDGKSSEVLTVRLIPNENVLDEAVVIGYGQTTRRLNTGSVSKVTAEDIAKQPVGNPLAALQGRVPGMVVTQTSGVPGAAINVQIRGRSSLDLARSRNDPLFIVDGVPFLMGNEIANQLITAANNPTQTSQGGLSPLNLINPADIKSIEVLKDADATAIYGSRGANGVILITTKKGQAGEFRLNFQSYAGWGAVTRTMDFMDTEQYLAMRREAFRNDGIEPISATAPDLLLWDTTRYTDWKKELIGGIASTTDMQLRASGGNQYTRFNLGVGYRREGTVFPGDQAGKRTSVSMGVDHRTPDNKLELNFSGMYSYNISDLTARDLTLYVNLPPNFPAPRDEKNRLKFSEGGVSFAALGLENPYAYLLRKYRGHTANLIGNLQATYYISPGLLFRSNFGYNSIVSEERSTNPSTSIDPQSGAAPSANFANGNGKSWIIEPQLEFTEQWGGGKFNVLLGATWQSLDSRNSTIMATGFANDLLLYSMNAAANLNANNSFSLYRYTALFGRLNYSWKDTYIINLTGRRDGSSRFGPENRFANFGALGAAWLFGNEEWIKNGLPFLSFGKIRASYGVTGNDQIGDYLYLDTWTSTLRPYDGLGGLRPSRLYNPNFKWEINKKFEFGLELGALDDRMLFSAAYYRNRSSNQLVSYALPALTGFNNVVQNLDALVENKGMELSLSTENVKRKDFRWSSAINITFPKTRLLVFPDLEGSSYVNRYEIGQPLNVIKAYRFLGIDHETGVYMYDDMNGDGNLNASDYLTVGHTDPVFFGGLSNTFNLGSFELHCFFEFRKQTGQNYYANMYSYPPGFIFNQPQLVNDRWQRPGDEAVFQRLTSRAGNPLYTANSRLLNSSAAYSDASFIRFKTLSLSYQFKPEWLTQMRLRNLRIYMQGQNLLTWTGYKGADPENQNLLMLPPLRTFTLGLQAIF</sequence>
<comment type="similarity">
    <text evidence="8 9">Belongs to the TonB-dependent receptor family.</text>
</comment>
<keyword evidence="2 8" id="KW-0813">Transport</keyword>
<dbReference type="Gene3D" id="2.40.170.20">
    <property type="entry name" value="TonB-dependent receptor, beta-barrel domain"/>
    <property type="match status" value="1"/>
</dbReference>
<dbReference type="RefSeq" id="WP_130855493.1">
    <property type="nucleotide sequence ID" value="NZ_JBHLWO010000002.1"/>
</dbReference>
<dbReference type="EMBL" id="JBHLWO010000002">
    <property type="protein sequence ID" value="MFC0319885.1"/>
    <property type="molecule type" value="Genomic_DNA"/>
</dbReference>
<dbReference type="NCBIfam" id="TIGR04057">
    <property type="entry name" value="SusC_RagA_signa"/>
    <property type="match status" value="1"/>
</dbReference>
<feature type="domain" description="TonB-dependent receptor-like beta-barrel" evidence="10">
    <location>
        <begin position="546"/>
        <end position="1116"/>
    </location>
</feature>
<comment type="caution">
    <text evidence="12">The sequence shown here is derived from an EMBL/GenBank/DDBJ whole genome shotgun (WGS) entry which is preliminary data.</text>
</comment>
<dbReference type="InterPro" id="IPR023996">
    <property type="entry name" value="TonB-dep_OMP_SusC/RagA"/>
</dbReference>
<dbReference type="Proteomes" id="UP001589774">
    <property type="component" value="Unassembled WGS sequence"/>
</dbReference>
<dbReference type="Gene3D" id="2.170.130.10">
    <property type="entry name" value="TonB-dependent receptor, plug domain"/>
    <property type="match status" value="1"/>
</dbReference>
<evidence type="ECO:0000256" key="4">
    <source>
        <dbReference type="ARBA" id="ARBA00022692"/>
    </source>
</evidence>
<evidence type="ECO:0000313" key="12">
    <source>
        <dbReference type="EMBL" id="MFC0319885.1"/>
    </source>
</evidence>
<evidence type="ECO:0000256" key="8">
    <source>
        <dbReference type="PROSITE-ProRule" id="PRU01360"/>
    </source>
</evidence>
<evidence type="ECO:0000256" key="2">
    <source>
        <dbReference type="ARBA" id="ARBA00022448"/>
    </source>
</evidence>
<keyword evidence="7 8" id="KW-0998">Cell outer membrane</keyword>
<evidence type="ECO:0000256" key="6">
    <source>
        <dbReference type="ARBA" id="ARBA00023136"/>
    </source>
</evidence>
<keyword evidence="5 9" id="KW-0798">TonB box</keyword>
<dbReference type="InterPro" id="IPR039426">
    <property type="entry name" value="TonB-dep_rcpt-like"/>
</dbReference>
<dbReference type="Pfam" id="PF07715">
    <property type="entry name" value="Plug"/>
    <property type="match status" value="1"/>
</dbReference>
<evidence type="ECO:0000256" key="7">
    <source>
        <dbReference type="ARBA" id="ARBA00023237"/>
    </source>
</evidence>
<accession>A0ABV6HP67</accession>
<dbReference type="SUPFAM" id="SSF56935">
    <property type="entry name" value="Porins"/>
    <property type="match status" value="1"/>
</dbReference>
<dbReference type="Pfam" id="PF00593">
    <property type="entry name" value="TonB_dep_Rec_b-barrel"/>
    <property type="match status" value="1"/>
</dbReference>
<evidence type="ECO:0000256" key="3">
    <source>
        <dbReference type="ARBA" id="ARBA00022452"/>
    </source>
</evidence>
<protein>
    <submittedName>
        <fullName evidence="12">SusC/RagA family TonB-linked outer membrane protein</fullName>
    </submittedName>
</protein>
<evidence type="ECO:0000259" key="11">
    <source>
        <dbReference type="Pfam" id="PF07715"/>
    </source>
</evidence>
<organism evidence="12 13">
    <name type="scientific">Olivibacter oleidegradans</name>
    <dbReference type="NCBI Taxonomy" id="760123"/>
    <lineage>
        <taxon>Bacteria</taxon>
        <taxon>Pseudomonadati</taxon>
        <taxon>Bacteroidota</taxon>
        <taxon>Sphingobacteriia</taxon>
        <taxon>Sphingobacteriales</taxon>
        <taxon>Sphingobacteriaceae</taxon>
        <taxon>Olivibacter</taxon>
    </lineage>
</organism>
<feature type="domain" description="TonB-dependent receptor plug" evidence="11">
    <location>
        <begin position="263"/>
        <end position="394"/>
    </location>
</feature>
<dbReference type="InterPro" id="IPR036942">
    <property type="entry name" value="Beta-barrel_TonB_sf"/>
</dbReference>
<dbReference type="SUPFAM" id="SSF49464">
    <property type="entry name" value="Carboxypeptidase regulatory domain-like"/>
    <property type="match status" value="1"/>
</dbReference>
<evidence type="ECO:0000313" key="13">
    <source>
        <dbReference type="Proteomes" id="UP001589774"/>
    </source>
</evidence>
<name>A0ABV6HP67_9SPHI</name>
<reference evidence="12 13" key="1">
    <citation type="submission" date="2024-09" db="EMBL/GenBank/DDBJ databases">
        <authorList>
            <person name="Sun Q."/>
            <person name="Mori K."/>
        </authorList>
    </citation>
    <scope>NUCLEOTIDE SEQUENCE [LARGE SCALE GENOMIC DNA]</scope>
    <source>
        <strain evidence="12 13">CCM 7765</strain>
    </source>
</reference>
<keyword evidence="13" id="KW-1185">Reference proteome</keyword>
<gene>
    <name evidence="12" type="ORF">ACFFI0_16295</name>
</gene>
<keyword evidence="4 8" id="KW-0812">Transmembrane</keyword>
<evidence type="ECO:0000259" key="10">
    <source>
        <dbReference type="Pfam" id="PF00593"/>
    </source>
</evidence>
<keyword evidence="6 8" id="KW-0472">Membrane</keyword>
<comment type="subcellular location">
    <subcellularLocation>
        <location evidence="1 8">Cell outer membrane</location>
        <topology evidence="1 8">Multi-pass membrane protein</topology>
    </subcellularLocation>
</comment>
<dbReference type="Pfam" id="PF13715">
    <property type="entry name" value="CarbopepD_reg_2"/>
    <property type="match status" value="1"/>
</dbReference>
<dbReference type="InterPro" id="IPR023997">
    <property type="entry name" value="TonB-dep_OMP_SusC/RagA_CS"/>
</dbReference>
<evidence type="ECO:0000256" key="9">
    <source>
        <dbReference type="RuleBase" id="RU003357"/>
    </source>
</evidence>
<dbReference type="InterPro" id="IPR037066">
    <property type="entry name" value="Plug_dom_sf"/>
</dbReference>
<evidence type="ECO:0000256" key="5">
    <source>
        <dbReference type="ARBA" id="ARBA00023077"/>
    </source>
</evidence>
<proteinExistence type="inferred from homology"/>
<dbReference type="PROSITE" id="PS52016">
    <property type="entry name" value="TONB_DEPENDENT_REC_3"/>
    <property type="match status" value="1"/>
</dbReference>
<dbReference type="NCBIfam" id="TIGR04056">
    <property type="entry name" value="OMP_RagA_SusC"/>
    <property type="match status" value="1"/>
</dbReference>
<dbReference type="InterPro" id="IPR008969">
    <property type="entry name" value="CarboxyPept-like_regulatory"/>
</dbReference>
<dbReference type="InterPro" id="IPR012910">
    <property type="entry name" value="Plug_dom"/>
</dbReference>
<dbReference type="InterPro" id="IPR000531">
    <property type="entry name" value="Beta-barrel_TonB"/>
</dbReference>
<keyword evidence="3 8" id="KW-1134">Transmembrane beta strand</keyword>